<dbReference type="GO" id="GO:0016301">
    <property type="term" value="F:kinase activity"/>
    <property type="evidence" value="ECO:0007669"/>
    <property type="project" value="UniProtKB-KW"/>
</dbReference>
<keyword evidence="4" id="KW-0808">Transferase</keyword>
<feature type="domain" description="DAGKc" evidence="11">
    <location>
        <begin position="1"/>
        <end position="140"/>
    </location>
</feature>
<name>A0A1W5ZTY3_9BACI</name>
<dbReference type="PANTHER" id="PTHR12358">
    <property type="entry name" value="SPHINGOSINE KINASE"/>
    <property type="match status" value="1"/>
</dbReference>
<proteinExistence type="inferred from homology"/>
<dbReference type="RefSeq" id="WP_085029237.1">
    <property type="nucleotide sequence ID" value="NZ_CP020772.1"/>
</dbReference>
<keyword evidence="7" id="KW-0067">ATP-binding</keyword>
<dbReference type="SUPFAM" id="SSF111331">
    <property type="entry name" value="NAD kinase/diacylglycerol kinase-like"/>
    <property type="match status" value="1"/>
</dbReference>
<dbReference type="InterPro" id="IPR017438">
    <property type="entry name" value="ATP-NAD_kinase_N"/>
</dbReference>
<evidence type="ECO:0000256" key="10">
    <source>
        <dbReference type="ARBA" id="ARBA00023264"/>
    </source>
</evidence>
<gene>
    <name evidence="12" type="ORF">HM131_07845</name>
</gene>
<dbReference type="Pfam" id="PF19279">
    <property type="entry name" value="YegS_C"/>
    <property type="match status" value="1"/>
</dbReference>
<dbReference type="NCBIfam" id="TIGR00147">
    <property type="entry name" value="YegS/Rv2252/BmrU family lipid kinase"/>
    <property type="match status" value="1"/>
</dbReference>
<sequence length="309" mass="35061">MNIIIVNPKAGFGKAQKLIKKVQKDPLYKQKNCRAFFTEYAGHAEKIAEQVVQIHHETLSCILVIGGDGTLHEVINGTKTRPSLPIGFIPAGSGNDFGRGIGLKNKGVTLFRKMITHPKKLQCNQGVFVPNQRDQRGKRYFVNSIGFGFDGEIVALANRPLFRKWMRRLQLHKFTYTIALLQLLRRYNPISFELMLNGEVRKYSNAMMVTVTNHPYYGGGMKITPQMDIRNSGFQVLVIDEISKWKILALFLTVFLGLHTKLKEVRVYEAETVKISSLETLSYQVDGQSGECKECEIRKSGRKRTFFSG</sequence>
<dbReference type="PANTHER" id="PTHR12358:SF54">
    <property type="entry name" value="SPHINGOSINE KINASE RELATED PROTEIN"/>
    <property type="match status" value="1"/>
</dbReference>
<evidence type="ECO:0000256" key="1">
    <source>
        <dbReference type="ARBA" id="ARBA00001946"/>
    </source>
</evidence>
<reference evidence="12 13" key="1">
    <citation type="submission" date="2017-04" db="EMBL/GenBank/DDBJ databases">
        <title>The whole genome sequencing and assembly of Halobacillus mangrovi strain.</title>
        <authorList>
            <person name="Lee S.-J."/>
            <person name="Park M.-K."/>
            <person name="Kim J.-Y."/>
            <person name="Lee Y.-J."/>
            <person name="Yi H."/>
            <person name="Bahn Y.-S."/>
            <person name="Kim J.F."/>
            <person name="Lee D.-W."/>
        </authorList>
    </citation>
    <scope>NUCLEOTIDE SEQUENCE [LARGE SCALE GENOMIC DNA]</scope>
    <source>
        <strain evidence="12 13">KTB 131</strain>
    </source>
</reference>
<dbReference type="SMART" id="SM00046">
    <property type="entry name" value="DAGKc"/>
    <property type="match status" value="1"/>
</dbReference>
<evidence type="ECO:0000256" key="6">
    <source>
        <dbReference type="ARBA" id="ARBA00022777"/>
    </source>
</evidence>
<keyword evidence="9" id="KW-0594">Phospholipid biosynthesis</keyword>
<dbReference type="GO" id="GO:0005524">
    <property type="term" value="F:ATP binding"/>
    <property type="evidence" value="ECO:0007669"/>
    <property type="project" value="UniProtKB-KW"/>
</dbReference>
<dbReference type="PROSITE" id="PS50146">
    <property type="entry name" value="DAGK"/>
    <property type="match status" value="1"/>
</dbReference>
<organism evidence="12 13">
    <name type="scientific">Halobacillus mangrovi</name>
    <dbReference type="NCBI Taxonomy" id="402384"/>
    <lineage>
        <taxon>Bacteria</taxon>
        <taxon>Bacillati</taxon>
        <taxon>Bacillota</taxon>
        <taxon>Bacilli</taxon>
        <taxon>Bacillales</taxon>
        <taxon>Bacillaceae</taxon>
        <taxon>Halobacillus</taxon>
    </lineage>
</organism>
<accession>A0A1W5ZTY3</accession>
<evidence type="ECO:0000256" key="9">
    <source>
        <dbReference type="ARBA" id="ARBA00023209"/>
    </source>
</evidence>
<evidence type="ECO:0000256" key="3">
    <source>
        <dbReference type="ARBA" id="ARBA00022516"/>
    </source>
</evidence>
<evidence type="ECO:0000259" key="11">
    <source>
        <dbReference type="PROSITE" id="PS50146"/>
    </source>
</evidence>
<evidence type="ECO:0000313" key="13">
    <source>
        <dbReference type="Proteomes" id="UP000192527"/>
    </source>
</evidence>
<keyword evidence="6" id="KW-0418">Kinase</keyword>
<dbReference type="Gene3D" id="3.40.50.10330">
    <property type="entry name" value="Probable inorganic polyphosphate/atp-NAD kinase, domain 1"/>
    <property type="match status" value="1"/>
</dbReference>
<evidence type="ECO:0000256" key="2">
    <source>
        <dbReference type="ARBA" id="ARBA00005983"/>
    </source>
</evidence>
<evidence type="ECO:0000256" key="7">
    <source>
        <dbReference type="ARBA" id="ARBA00022840"/>
    </source>
</evidence>
<dbReference type="STRING" id="402384.HM131_07845"/>
<protein>
    <recommendedName>
        <fullName evidence="11">DAGKc domain-containing protein</fullName>
    </recommendedName>
</protein>
<comment type="cofactor">
    <cofactor evidence="1">
        <name>Mg(2+)</name>
        <dbReference type="ChEBI" id="CHEBI:18420"/>
    </cofactor>
</comment>
<dbReference type="InterPro" id="IPR005218">
    <property type="entry name" value="Diacylglycerol/lipid_kinase"/>
</dbReference>
<evidence type="ECO:0000256" key="4">
    <source>
        <dbReference type="ARBA" id="ARBA00022679"/>
    </source>
</evidence>
<dbReference type="GO" id="GO:0008654">
    <property type="term" value="P:phospholipid biosynthetic process"/>
    <property type="evidence" value="ECO:0007669"/>
    <property type="project" value="UniProtKB-KW"/>
</dbReference>
<keyword evidence="5" id="KW-0547">Nucleotide-binding</keyword>
<comment type="similarity">
    <text evidence="2">Belongs to the diacylglycerol/lipid kinase family.</text>
</comment>
<keyword evidence="8" id="KW-0443">Lipid metabolism</keyword>
<evidence type="ECO:0000256" key="5">
    <source>
        <dbReference type="ARBA" id="ARBA00022741"/>
    </source>
</evidence>
<keyword evidence="10" id="KW-1208">Phospholipid metabolism</keyword>
<dbReference type="Gene3D" id="2.60.200.40">
    <property type="match status" value="1"/>
</dbReference>
<dbReference type="InterPro" id="IPR016064">
    <property type="entry name" value="NAD/diacylglycerol_kinase_sf"/>
</dbReference>
<keyword evidence="3" id="KW-0444">Lipid biosynthesis</keyword>
<dbReference type="InterPro" id="IPR050187">
    <property type="entry name" value="Lipid_Phosphate_FormReg"/>
</dbReference>
<keyword evidence="13" id="KW-1185">Reference proteome</keyword>
<dbReference type="EMBL" id="CP020772">
    <property type="protein sequence ID" value="ARI76760.1"/>
    <property type="molecule type" value="Genomic_DNA"/>
</dbReference>
<dbReference type="AlphaFoldDB" id="A0A1W5ZTY3"/>
<dbReference type="InterPro" id="IPR001206">
    <property type="entry name" value="Diacylglycerol_kinase_cat_dom"/>
</dbReference>
<dbReference type="InterPro" id="IPR045540">
    <property type="entry name" value="YegS/DAGK_C"/>
</dbReference>
<dbReference type="Proteomes" id="UP000192527">
    <property type="component" value="Chromosome"/>
</dbReference>
<dbReference type="Pfam" id="PF00781">
    <property type="entry name" value="DAGK_cat"/>
    <property type="match status" value="1"/>
</dbReference>
<evidence type="ECO:0000256" key="8">
    <source>
        <dbReference type="ARBA" id="ARBA00023098"/>
    </source>
</evidence>
<evidence type="ECO:0000313" key="12">
    <source>
        <dbReference type="EMBL" id="ARI76760.1"/>
    </source>
</evidence>
<dbReference type="KEGG" id="hmn:HM131_07845"/>
<dbReference type="OrthoDB" id="9786026at2"/>